<gene>
    <name evidence="1" type="ORF">GCM10011501_21530</name>
</gene>
<evidence type="ECO:0000313" key="1">
    <source>
        <dbReference type="EMBL" id="GHE91792.1"/>
    </source>
</evidence>
<dbReference type="EMBL" id="BNAH01000008">
    <property type="protein sequence ID" value="GHE91792.1"/>
    <property type="molecule type" value="Genomic_DNA"/>
</dbReference>
<dbReference type="Gene3D" id="2.60.40.420">
    <property type="entry name" value="Cupredoxins - blue copper proteins"/>
    <property type="match status" value="1"/>
</dbReference>
<comment type="caution">
    <text evidence="1">The sequence shown here is derived from an EMBL/GenBank/DDBJ whole genome shotgun (WGS) entry which is preliminary data.</text>
</comment>
<evidence type="ECO:0000313" key="2">
    <source>
        <dbReference type="Proteomes" id="UP000626370"/>
    </source>
</evidence>
<sequence>MLMFQFRAFIIYFFVSVIIFTLAPFTVANAIGASRIKIVDQHQKPLANAIVELYFNNSREPDTNHTKTESVYIMDQINKSFVPSVLIVPKGSLVSFPNSDDLRHHVYSFSAAKTFELKLYAGKPKSPLQFSDEGIVVLGCNIHDAMVGYIYVSENKNNYKTDNNGIITIDQTLNSIERLQVWHPNATEGAYHRQSYTYAQLKPLDNVVTISINVNEPEARDSFEDQFSHAH</sequence>
<name>A0ABQ3IRZ6_9GAMM</name>
<dbReference type="SUPFAM" id="SSF49503">
    <property type="entry name" value="Cupredoxins"/>
    <property type="match status" value="1"/>
</dbReference>
<evidence type="ECO:0008006" key="3">
    <source>
        <dbReference type="Google" id="ProtNLM"/>
    </source>
</evidence>
<dbReference type="CDD" id="cd04221">
    <property type="entry name" value="MauL"/>
    <property type="match status" value="1"/>
</dbReference>
<dbReference type="InterPro" id="IPR034242">
    <property type="entry name" value="MauL"/>
</dbReference>
<dbReference type="InterPro" id="IPR008972">
    <property type="entry name" value="Cupredoxin"/>
</dbReference>
<reference evidence="2" key="1">
    <citation type="journal article" date="2019" name="Int. J. Syst. Evol. Microbiol.">
        <title>The Global Catalogue of Microorganisms (GCM) 10K type strain sequencing project: providing services to taxonomists for standard genome sequencing and annotation.</title>
        <authorList>
            <consortium name="The Broad Institute Genomics Platform"/>
            <consortium name="The Broad Institute Genome Sequencing Center for Infectious Disease"/>
            <person name="Wu L."/>
            <person name="Ma J."/>
        </authorList>
    </citation>
    <scope>NUCLEOTIDE SEQUENCE [LARGE SCALE GENOMIC DNA]</scope>
    <source>
        <strain evidence="2">CGMCC 1.15922</strain>
    </source>
</reference>
<protein>
    <recommendedName>
        <fullName evidence="3">Methylamine utilization protein</fullName>
    </recommendedName>
</protein>
<organism evidence="1 2">
    <name type="scientific">Thalassotalea profundi</name>
    <dbReference type="NCBI Taxonomy" id="2036687"/>
    <lineage>
        <taxon>Bacteria</taxon>
        <taxon>Pseudomonadati</taxon>
        <taxon>Pseudomonadota</taxon>
        <taxon>Gammaproteobacteria</taxon>
        <taxon>Alteromonadales</taxon>
        <taxon>Colwelliaceae</taxon>
        <taxon>Thalassotalea</taxon>
    </lineage>
</organism>
<proteinExistence type="predicted"/>
<keyword evidence="2" id="KW-1185">Reference proteome</keyword>
<dbReference type="Proteomes" id="UP000626370">
    <property type="component" value="Unassembled WGS sequence"/>
</dbReference>
<accession>A0ABQ3IRZ6</accession>